<organism evidence="1 2">
    <name type="scientific">Senna tora</name>
    <dbReference type="NCBI Taxonomy" id="362788"/>
    <lineage>
        <taxon>Eukaryota</taxon>
        <taxon>Viridiplantae</taxon>
        <taxon>Streptophyta</taxon>
        <taxon>Embryophyta</taxon>
        <taxon>Tracheophyta</taxon>
        <taxon>Spermatophyta</taxon>
        <taxon>Magnoliopsida</taxon>
        <taxon>eudicotyledons</taxon>
        <taxon>Gunneridae</taxon>
        <taxon>Pentapetalae</taxon>
        <taxon>rosids</taxon>
        <taxon>fabids</taxon>
        <taxon>Fabales</taxon>
        <taxon>Fabaceae</taxon>
        <taxon>Caesalpinioideae</taxon>
        <taxon>Cassia clade</taxon>
        <taxon>Senna</taxon>
    </lineage>
</organism>
<dbReference type="Proteomes" id="UP000634136">
    <property type="component" value="Unassembled WGS sequence"/>
</dbReference>
<name>A0A834U0H7_9FABA</name>
<comment type="caution">
    <text evidence="1">The sequence shown here is derived from an EMBL/GenBank/DDBJ whole genome shotgun (WGS) entry which is preliminary data.</text>
</comment>
<proteinExistence type="predicted"/>
<sequence>MYHSEDIHSSIEFEDVGKEGKKKKRIRWAQFNERQYGNVSFELGMEFKILAVFKQAANDTQTFQVKTFKDKHTCSRTLTARKASSKWLAVKLLPFLRSNSNTNGNDVIMLSPTSNKLFP</sequence>
<protein>
    <submittedName>
        <fullName evidence="1">TMV resistance protein N-like</fullName>
    </submittedName>
</protein>
<accession>A0A834U0H7</accession>
<evidence type="ECO:0000313" key="1">
    <source>
        <dbReference type="EMBL" id="KAF7831579.1"/>
    </source>
</evidence>
<gene>
    <name evidence="1" type="ORF">G2W53_013912</name>
</gene>
<keyword evidence="2" id="KW-1185">Reference proteome</keyword>
<dbReference type="EMBL" id="JAAIUW010000005">
    <property type="protein sequence ID" value="KAF7831579.1"/>
    <property type="molecule type" value="Genomic_DNA"/>
</dbReference>
<evidence type="ECO:0000313" key="2">
    <source>
        <dbReference type="Proteomes" id="UP000634136"/>
    </source>
</evidence>
<reference evidence="1" key="1">
    <citation type="submission" date="2020-09" db="EMBL/GenBank/DDBJ databases">
        <title>Genome-Enabled Discovery of Anthraquinone Biosynthesis in Senna tora.</title>
        <authorList>
            <person name="Kang S.-H."/>
            <person name="Pandey R.P."/>
            <person name="Lee C.-M."/>
            <person name="Sim J.-S."/>
            <person name="Jeong J.-T."/>
            <person name="Choi B.-S."/>
            <person name="Jung M."/>
            <person name="Ginzburg D."/>
            <person name="Zhao K."/>
            <person name="Won S.Y."/>
            <person name="Oh T.-J."/>
            <person name="Yu Y."/>
            <person name="Kim N.-H."/>
            <person name="Lee O.R."/>
            <person name="Lee T.-H."/>
            <person name="Bashyal P."/>
            <person name="Kim T.-S."/>
            <person name="Lee W.-H."/>
            <person name="Kawkins C."/>
            <person name="Kim C.-K."/>
            <person name="Kim J.S."/>
            <person name="Ahn B.O."/>
            <person name="Rhee S.Y."/>
            <person name="Sohng J.K."/>
        </authorList>
    </citation>
    <scope>NUCLEOTIDE SEQUENCE</scope>
    <source>
        <tissue evidence="1">Leaf</tissue>
    </source>
</reference>
<dbReference type="AlphaFoldDB" id="A0A834U0H7"/>